<evidence type="ECO:0000313" key="2">
    <source>
        <dbReference type="EMBL" id="KAJ7190995.1"/>
    </source>
</evidence>
<dbReference type="EMBL" id="JARJCW010000139">
    <property type="protein sequence ID" value="KAJ7190995.1"/>
    <property type="molecule type" value="Genomic_DNA"/>
</dbReference>
<feature type="compositionally biased region" description="Pro residues" evidence="1">
    <location>
        <begin position="1"/>
        <end position="22"/>
    </location>
</feature>
<feature type="compositionally biased region" description="Gly residues" evidence="1">
    <location>
        <begin position="79"/>
        <end position="96"/>
    </location>
</feature>
<protein>
    <submittedName>
        <fullName evidence="2">Uncharacterized protein</fullName>
    </submittedName>
</protein>
<comment type="caution">
    <text evidence="2">The sequence shown here is derived from an EMBL/GenBank/DDBJ whole genome shotgun (WGS) entry which is preliminary data.</text>
</comment>
<dbReference type="AlphaFoldDB" id="A0AAD6UV35"/>
<proteinExistence type="predicted"/>
<reference evidence="2" key="1">
    <citation type="submission" date="2023-03" db="EMBL/GenBank/DDBJ databases">
        <title>Massive genome expansion in bonnet fungi (Mycena s.s.) driven by repeated elements and novel gene families across ecological guilds.</title>
        <authorList>
            <consortium name="Lawrence Berkeley National Laboratory"/>
            <person name="Harder C.B."/>
            <person name="Miyauchi S."/>
            <person name="Viragh M."/>
            <person name="Kuo A."/>
            <person name="Thoen E."/>
            <person name="Andreopoulos B."/>
            <person name="Lu D."/>
            <person name="Skrede I."/>
            <person name="Drula E."/>
            <person name="Henrissat B."/>
            <person name="Morin E."/>
            <person name="Kohler A."/>
            <person name="Barry K."/>
            <person name="LaButti K."/>
            <person name="Morin E."/>
            <person name="Salamov A."/>
            <person name="Lipzen A."/>
            <person name="Mereny Z."/>
            <person name="Hegedus B."/>
            <person name="Baldrian P."/>
            <person name="Stursova M."/>
            <person name="Weitz H."/>
            <person name="Taylor A."/>
            <person name="Grigoriev I.V."/>
            <person name="Nagy L.G."/>
            <person name="Martin F."/>
            <person name="Kauserud H."/>
        </authorList>
    </citation>
    <scope>NUCLEOTIDE SEQUENCE</scope>
    <source>
        <strain evidence="2">9144</strain>
    </source>
</reference>
<evidence type="ECO:0000256" key="1">
    <source>
        <dbReference type="SAM" id="MobiDB-lite"/>
    </source>
</evidence>
<name>A0AAD6UV35_9AGAR</name>
<sequence>MTHPPPAAPRCLPRRPPVPPPASAARRPTISACPAHSPPVPPPAVRRWHRTPPTAHCPLPTVGQAAGQVGGGRRETGQAAGGGGKRVATGETGGRRAGQVGEGDAVYPALFDLATDAHELLRARLAERTGADGDALELAMRLVALRLPGAGVVYDGGDGGGDGDGTSRAPVRRLLSLQDDDGGQTGWLCRYGHTGMRLGNRYLTSALAIEALGALALPKDSRA</sequence>
<feature type="compositionally biased region" description="Low complexity" evidence="1">
    <location>
        <begin position="23"/>
        <end position="35"/>
    </location>
</feature>
<gene>
    <name evidence="2" type="ORF">GGX14DRAFT_601523</name>
</gene>
<organism evidence="2 3">
    <name type="scientific">Mycena pura</name>
    <dbReference type="NCBI Taxonomy" id="153505"/>
    <lineage>
        <taxon>Eukaryota</taxon>
        <taxon>Fungi</taxon>
        <taxon>Dikarya</taxon>
        <taxon>Basidiomycota</taxon>
        <taxon>Agaricomycotina</taxon>
        <taxon>Agaricomycetes</taxon>
        <taxon>Agaricomycetidae</taxon>
        <taxon>Agaricales</taxon>
        <taxon>Marasmiineae</taxon>
        <taxon>Mycenaceae</taxon>
        <taxon>Mycena</taxon>
    </lineage>
</organism>
<dbReference type="Proteomes" id="UP001219525">
    <property type="component" value="Unassembled WGS sequence"/>
</dbReference>
<keyword evidence="3" id="KW-1185">Reference proteome</keyword>
<evidence type="ECO:0000313" key="3">
    <source>
        <dbReference type="Proteomes" id="UP001219525"/>
    </source>
</evidence>
<accession>A0AAD6UV35</accession>
<feature type="region of interest" description="Disordered" evidence="1">
    <location>
        <begin position="1"/>
        <end position="100"/>
    </location>
</feature>